<proteinExistence type="inferred from homology"/>
<dbReference type="SUPFAM" id="SSF49764">
    <property type="entry name" value="HSP20-like chaperones"/>
    <property type="match status" value="1"/>
</dbReference>
<organism evidence="4 5">
    <name type="scientific">Rhabdonatronobacter sediminivivens</name>
    <dbReference type="NCBI Taxonomy" id="2743469"/>
    <lineage>
        <taxon>Bacteria</taxon>
        <taxon>Pseudomonadati</taxon>
        <taxon>Pseudomonadota</taxon>
        <taxon>Alphaproteobacteria</taxon>
        <taxon>Rhodobacterales</taxon>
        <taxon>Paracoccaceae</taxon>
        <taxon>Rhabdonatronobacter</taxon>
    </lineage>
</organism>
<dbReference type="EMBL" id="JACBXS010000009">
    <property type="protein sequence ID" value="NYS24577.1"/>
    <property type="molecule type" value="Genomic_DNA"/>
</dbReference>
<protein>
    <submittedName>
        <fullName evidence="4">Hsp20/alpha crystallin family protein</fullName>
    </submittedName>
</protein>
<reference evidence="4 5" key="1">
    <citation type="journal article" date="2000" name="Arch. Microbiol.">
        <title>Rhodobaca bogoriensis gen. nov. and sp. nov., an alkaliphilic purple nonsulfur bacterium from African Rift Valley soda lakes.</title>
        <authorList>
            <person name="Milford A.D."/>
            <person name="Achenbach L.A."/>
            <person name="Jung D.O."/>
            <person name="Madigan M.T."/>
        </authorList>
    </citation>
    <scope>NUCLEOTIDE SEQUENCE [LARGE SCALE GENOMIC DNA]</scope>
    <source>
        <strain evidence="4 5">2376</strain>
    </source>
</reference>
<name>A0A7Z0KX59_9RHOB</name>
<dbReference type="Proteomes" id="UP000529417">
    <property type="component" value="Unassembled WGS sequence"/>
</dbReference>
<accession>A0A7Z0KX59</accession>
<comment type="similarity">
    <text evidence="1 2">Belongs to the small heat shock protein (HSP20) family.</text>
</comment>
<dbReference type="AlphaFoldDB" id="A0A7Z0KX59"/>
<dbReference type="InterPro" id="IPR008978">
    <property type="entry name" value="HSP20-like_chaperone"/>
</dbReference>
<feature type="domain" description="SHSP" evidence="3">
    <location>
        <begin position="23"/>
        <end position="137"/>
    </location>
</feature>
<comment type="caution">
    <text evidence="4">The sequence shown here is derived from an EMBL/GenBank/DDBJ whole genome shotgun (WGS) entry which is preliminary data.</text>
</comment>
<dbReference type="InterPro" id="IPR002068">
    <property type="entry name" value="A-crystallin/Hsp20_dom"/>
</dbReference>
<evidence type="ECO:0000259" key="3">
    <source>
        <dbReference type="PROSITE" id="PS01031"/>
    </source>
</evidence>
<dbReference type="InterPro" id="IPR031107">
    <property type="entry name" value="Small_HSP"/>
</dbReference>
<evidence type="ECO:0000313" key="4">
    <source>
        <dbReference type="EMBL" id="NYS24577.1"/>
    </source>
</evidence>
<evidence type="ECO:0000256" key="2">
    <source>
        <dbReference type="RuleBase" id="RU003616"/>
    </source>
</evidence>
<dbReference type="PROSITE" id="PS01031">
    <property type="entry name" value="SHSP"/>
    <property type="match status" value="1"/>
</dbReference>
<dbReference type="CDD" id="cd06464">
    <property type="entry name" value="ACD_sHsps-like"/>
    <property type="match status" value="1"/>
</dbReference>
<keyword evidence="5" id="KW-1185">Reference proteome</keyword>
<gene>
    <name evidence="4" type="ORF">HUK65_06190</name>
</gene>
<dbReference type="Gene3D" id="2.60.40.790">
    <property type="match status" value="1"/>
</dbReference>
<sequence length="139" mass="15094">MVEKNPISTLWPSLYDPLRQFGARLAEFLAPAADASSDDGAYRITMELPGVQEDDISVSVRDGVVTIKGEKKSGTEKSGDTWYFSERQYGSFSRAFRLPADADEAGIEAALNDGVLTLTVPRRKPVGEGAETRVPISRG</sequence>
<evidence type="ECO:0000256" key="1">
    <source>
        <dbReference type="PROSITE-ProRule" id="PRU00285"/>
    </source>
</evidence>
<dbReference type="PANTHER" id="PTHR11527">
    <property type="entry name" value="HEAT-SHOCK PROTEIN 20 FAMILY MEMBER"/>
    <property type="match status" value="1"/>
</dbReference>
<evidence type="ECO:0000313" key="5">
    <source>
        <dbReference type="Proteomes" id="UP000529417"/>
    </source>
</evidence>
<dbReference type="Pfam" id="PF00011">
    <property type="entry name" value="HSP20"/>
    <property type="match status" value="1"/>
</dbReference>
<dbReference type="RefSeq" id="WP_179905283.1">
    <property type="nucleotide sequence ID" value="NZ_JACBXS010000009.1"/>
</dbReference>